<dbReference type="RefSeq" id="WP_203887657.1">
    <property type="nucleotide sequence ID" value="NZ_BAABHH010000034.1"/>
</dbReference>
<organism evidence="2 3">
    <name type="scientific">Planotetraspora kaengkrachanensis</name>
    <dbReference type="NCBI Taxonomy" id="575193"/>
    <lineage>
        <taxon>Bacteria</taxon>
        <taxon>Bacillati</taxon>
        <taxon>Actinomycetota</taxon>
        <taxon>Actinomycetes</taxon>
        <taxon>Streptosporangiales</taxon>
        <taxon>Streptosporangiaceae</taxon>
        <taxon>Planotetraspora</taxon>
    </lineage>
</organism>
<dbReference type="EMBL" id="BONV01000050">
    <property type="protein sequence ID" value="GIG84386.1"/>
    <property type="molecule type" value="Genomic_DNA"/>
</dbReference>
<protein>
    <recommendedName>
        <fullName evidence="1">DUF6457 domain-containing protein</fullName>
    </recommendedName>
</protein>
<dbReference type="InterPro" id="IPR045598">
    <property type="entry name" value="DUF6457"/>
</dbReference>
<reference evidence="2 3" key="1">
    <citation type="submission" date="2021-01" db="EMBL/GenBank/DDBJ databases">
        <title>Whole genome shotgun sequence of Planotetraspora kaengkrachanensis NBRC 104272.</title>
        <authorList>
            <person name="Komaki H."/>
            <person name="Tamura T."/>
        </authorList>
    </citation>
    <scope>NUCLEOTIDE SEQUENCE [LARGE SCALE GENOMIC DNA]</scope>
    <source>
        <strain evidence="2 3">NBRC 104272</strain>
    </source>
</reference>
<dbReference type="Pfam" id="PF20058">
    <property type="entry name" value="DUF6457"/>
    <property type="match status" value="1"/>
</dbReference>
<evidence type="ECO:0000259" key="1">
    <source>
        <dbReference type="Pfam" id="PF20058"/>
    </source>
</evidence>
<comment type="caution">
    <text evidence="2">The sequence shown here is derived from an EMBL/GenBank/DDBJ whole genome shotgun (WGS) entry which is preliminary data.</text>
</comment>
<evidence type="ECO:0000313" key="2">
    <source>
        <dbReference type="EMBL" id="GIG84386.1"/>
    </source>
</evidence>
<proteinExistence type="predicted"/>
<feature type="domain" description="DUF6457" evidence="1">
    <location>
        <begin position="2"/>
        <end position="77"/>
    </location>
</feature>
<name>A0A8J3VBW2_9ACTN</name>
<dbReference type="Proteomes" id="UP000630097">
    <property type="component" value="Unassembled WGS sequence"/>
</dbReference>
<evidence type="ECO:0000313" key="3">
    <source>
        <dbReference type="Proteomes" id="UP000630097"/>
    </source>
</evidence>
<sequence>MNVLEEWTALVCRELGIDPSRVDRNAVLDLTRDVAHGVARPAAPLTAYLVGLAQGAGTAPDDVVARLSSLARDWEKTAGETSGDA</sequence>
<gene>
    <name evidence="2" type="ORF">Pka01_75130</name>
</gene>
<accession>A0A8J3VBW2</accession>
<keyword evidence="3" id="KW-1185">Reference proteome</keyword>
<dbReference type="AlphaFoldDB" id="A0A8J3VBW2"/>